<dbReference type="PROSITE" id="PS00108">
    <property type="entry name" value="PROTEIN_KINASE_ST"/>
    <property type="match status" value="1"/>
</dbReference>
<dbReference type="Pfam" id="PF00069">
    <property type="entry name" value="Pkinase"/>
    <property type="match status" value="1"/>
</dbReference>
<evidence type="ECO:0000259" key="3">
    <source>
        <dbReference type="PROSITE" id="PS50011"/>
    </source>
</evidence>
<reference evidence="4" key="1">
    <citation type="submission" date="2006-10" db="EMBL/GenBank/DDBJ databases">
        <authorList>
            <person name="Amadeo P."/>
            <person name="Zhao Q."/>
            <person name="Wortman J."/>
            <person name="Fraser-Liggett C."/>
            <person name="Carlton J."/>
        </authorList>
    </citation>
    <scope>NUCLEOTIDE SEQUENCE</scope>
    <source>
        <strain evidence="4">G3</strain>
    </source>
</reference>
<dbReference type="VEuPathDB" id="TrichDB:TVAG_353860"/>
<name>A2FDH8_TRIV3</name>
<dbReference type="GO" id="GO:0004674">
    <property type="term" value="F:protein serine/threonine kinase activity"/>
    <property type="evidence" value="ECO:0000318"/>
    <property type="project" value="GO_Central"/>
</dbReference>
<dbReference type="SUPFAM" id="SSF56112">
    <property type="entry name" value="Protein kinase-like (PK-like)"/>
    <property type="match status" value="1"/>
</dbReference>
<evidence type="ECO:0000256" key="1">
    <source>
        <dbReference type="ARBA" id="ARBA00022741"/>
    </source>
</evidence>
<dbReference type="PROSITE" id="PS50011">
    <property type="entry name" value="PROTEIN_KINASE_DOM"/>
    <property type="match status" value="1"/>
</dbReference>
<reference evidence="4" key="2">
    <citation type="journal article" date="2007" name="Science">
        <title>Draft genome sequence of the sexually transmitted pathogen Trichomonas vaginalis.</title>
        <authorList>
            <person name="Carlton J.M."/>
            <person name="Hirt R.P."/>
            <person name="Silva J.C."/>
            <person name="Delcher A.L."/>
            <person name="Schatz M."/>
            <person name="Zhao Q."/>
            <person name="Wortman J.R."/>
            <person name="Bidwell S.L."/>
            <person name="Alsmark U.C.M."/>
            <person name="Besteiro S."/>
            <person name="Sicheritz-Ponten T."/>
            <person name="Noel C.J."/>
            <person name="Dacks J.B."/>
            <person name="Foster P.G."/>
            <person name="Simillion C."/>
            <person name="Van de Peer Y."/>
            <person name="Miranda-Saavedra D."/>
            <person name="Barton G.J."/>
            <person name="Westrop G.D."/>
            <person name="Mueller S."/>
            <person name="Dessi D."/>
            <person name="Fiori P.L."/>
            <person name="Ren Q."/>
            <person name="Paulsen I."/>
            <person name="Zhang H."/>
            <person name="Bastida-Corcuera F.D."/>
            <person name="Simoes-Barbosa A."/>
            <person name="Brown M.T."/>
            <person name="Hayes R.D."/>
            <person name="Mukherjee M."/>
            <person name="Okumura C.Y."/>
            <person name="Schneider R."/>
            <person name="Smith A.J."/>
            <person name="Vanacova S."/>
            <person name="Villalvazo M."/>
            <person name="Haas B.J."/>
            <person name="Pertea M."/>
            <person name="Feldblyum T.V."/>
            <person name="Utterback T.R."/>
            <person name="Shu C.L."/>
            <person name="Osoegawa K."/>
            <person name="de Jong P.J."/>
            <person name="Hrdy I."/>
            <person name="Horvathova L."/>
            <person name="Zubacova Z."/>
            <person name="Dolezal P."/>
            <person name="Malik S.B."/>
            <person name="Logsdon J.M. Jr."/>
            <person name="Henze K."/>
            <person name="Gupta A."/>
            <person name="Wang C.C."/>
            <person name="Dunne R.L."/>
            <person name="Upcroft J.A."/>
            <person name="Upcroft P."/>
            <person name="White O."/>
            <person name="Salzberg S.L."/>
            <person name="Tang P."/>
            <person name="Chiu C.-H."/>
            <person name="Lee Y.-S."/>
            <person name="Embley T.M."/>
            <person name="Coombs G.H."/>
            <person name="Mottram J.C."/>
            <person name="Tachezy J."/>
            <person name="Fraser-Liggett C.M."/>
            <person name="Johnson P.J."/>
        </authorList>
    </citation>
    <scope>NUCLEOTIDE SEQUENCE [LARGE SCALE GENOMIC DNA]</scope>
    <source>
        <strain evidence="4">G3</strain>
    </source>
</reference>
<keyword evidence="2" id="KW-0067">ATP-binding</keyword>
<accession>A2FDH8</accession>
<proteinExistence type="predicted"/>
<evidence type="ECO:0000256" key="2">
    <source>
        <dbReference type="ARBA" id="ARBA00022840"/>
    </source>
</evidence>
<dbReference type="SMART" id="SM00220">
    <property type="entry name" value="S_TKc"/>
    <property type="match status" value="1"/>
</dbReference>
<dbReference type="GO" id="GO:0005524">
    <property type="term" value="F:ATP binding"/>
    <property type="evidence" value="ECO:0007669"/>
    <property type="project" value="UniProtKB-KW"/>
</dbReference>
<dbReference type="RefSeq" id="XP_001309985.1">
    <property type="nucleotide sequence ID" value="XM_001309984.1"/>
</dbReference>
<keyword evidence="1" id="KW-0547">Nucleotide-binding</keyword>
<dbReference type="Proteomes" id="UP000001542">
    <property type="component" value="Unassembled WGS sequence"/>
</dbReference>
<keyword evidence="4" id="KW-0418">Kinase</keyword>
<dbReference type="PANTHER" id="PTHR24346:SF30">
    <property type="entry name" value="MATERNAL EMBRYONIC LEUCINE ZIPPER KINASE"/>
    <property type="match status" value="1"/>
</dbReference>
<feature type="domain" description="Protein kinase" evidence="3">
    <location>
        <begin position="31"/>
        <end position="285"/>
    </location>
</feature>
<dbReference type="InterPro" id="IPR008271">
    <property type="entry name" value="Ser/Thr_kinase_AS"/>
</dbReference>
<gene>
    <name evidence="4" type="ORF">TVAG_353860</name>
</gene>
<keyword evidence="5" id="KW-1185">Reference proteome</keyword>
<dbReference type="InterPro" id="IPR011009">
    <property type="entry name" value="Kinase-like_dom_sf"/>
</dbReference>
<dbReference type="STRING" id="5722.A2FDH8"/>
<dbReference type="PANTHER" id="PTHR24346">
    <property type="entry name" value="MAP/MICROTUBULE AFFINITY-REGULATING KINASE"/>
    <property type="match status" value="1"/>
</dbReference>
<dbReference type="FunFam" id="1.10.510.10:FF:000571">
    <property type="entry name" value="Maternal embryonic leucine zipper kinase"/>
    <property type="match status" value="1"/>
</dbReference>
<dbReference type="KEGG" id="tva:4754832"/>
<evidence type="ECO:0000313" key="5">
    <source>
        <dbReference type="Proteomes" id="UP000001542"/>
    </source>
</evidence>
<keyword evidence="4" id="KW-0808">Transferase</keyword>
<dbReference type="VEuPathDB" id="TrichDB:TVAGG3_0481380"/>
<dbReference type="eggNOG" id="KOG0583">
    <property type="taxonomic scope" value="Eukaryota"/>
</dbReference>
<organism evidence="4 5">
    <name type="scientific">Trichomonas vaginalis (strain ATCC PRA-98 / G3)</name>
    <dbReference type="NCBI Taxonomy" id="412133"/>
    <lineage>
        <taxon>Eukaryota</taxon>
        <taxon>Metamonada</taxon>
        <taxon>Parabasalia</taxon>
        <taxon>Trichomonadida</taxon>
        <taxon>Trichomonadidae</taxon>
        <taxon>Trichomonas</taxon>
    </lineage>
</organism>
<dbReference type="Gene3D" id="1.10.510.10">
    <property type="entry name" value="Transferase(Phosphotransferase) domain 1"/>
    <property type="match status" value="1"/>
</dbReference>
<dbReference type="EMBL" id="DS113732">
    <property type="protein sequence ID" value="EAX97055.1"/>
    <property type="molecule type" value="Genomic_DNA"/>
</dbReference>
<dbReference type="AlphaFoldDB" id="A2FDH8"/>
<dbReference type="InParanoid" id="A2FDH8"/>
<evidence type="ECO:0000313" key="4">
    <source>
        <dbReference type="EMBL" id="EAX97055.1"/>
    </source>
</evidence>
<sequence length="537" mass="61358">MTDQPSEEDDWNMFKDVGMRQLTVPEIEKIYQFSGIIAQNRNASVRLAIHIITGDKVAIKILNKVQLREQHKKILLLREISTLRLLGDCKHVTELYDVIDSGDRIWVVLEYASGGELFDFIKAKAPLTDSDAREVFRPIVKVVAYMHSLHCVHRDLKLENVLLDDRGQIRLADFGFSRYYDPKDGLIDSVCGTPHYSPPEIIKGIPHNPIYVDSWSLGVILYITLCGDFPFKGLSIPELLQSIVKADLKIPPLPTELATDLLKRLLNPNPTERPTPAEIMNDPWINKNILPKPPVKDYTARINRAALHVIKDLGVLKDGQEDHMDVDQTITYRLIRRKYQLGYVNLPNVGLARPSEPLPSITSTKHLPAITPPVKVRPLPFGMTSPQAKERLPSLEPFLKVSKLRCKSAQKKQRSVATKNQTITRNIRQDQMMRFLSLFKDVELPILNCQHTTLDDPQVLWEKLFAFMSKEENIDIVSEYDFSLYCKIKGEHEVYFSLTMGCVHRGFGLIGFTIQRIKGDQYTLDDFEGRLCEFLGF</sequence>
<protein>
    <submittedName>
        <fullName evidence="4">CAMK family protein kinase</fullName>
    </submittedName>
</protein>
<dbReference type="OrthoDB" id="10261043at2759"/>
<dbReference type="InterPro" id="IPR000719">
    <property type="entry name" value="Prot_kinase_dom"/>
</dbReference>
<dbReference type="OMA" id="AMNDKRF"/>
<dbReference type="SMR" id="A2FDH8"/>